<feature type="compositionally biased region" description="Basic and acidic residues" evidence="1">
    <location>
        <begin position="98"/>
        <end position="144"/>
    </location>
</feature>
<proteinExistence type="predicted"/>
<organism evidence="2 3">
    <name type="scientific">Ramazzottius varieornatus</name>
    <name type="common">Water bear</name>
    <name type="synonym">Tardigrade</name>
    <dbReference type="NCBI Taxonomy" id="947166"/>
    <lineage>
        <taxon>Eukaryota</taxon>
        <taxon>Metazoa</taxon>
        <taxon>Ecdysozoa</taxon>
        <taxon>Tardigrada</taxon>
        <taxon>Eutardigrada</taxon>
        <taxon>Parachela</taxon>
        <taxon>Hypsibioidea</taxon>
        <taxon>Ramazzottiidae</taxon>
        <taxon>Ramazzottius</taxon>
    </lineage>
</organism>
<evidence type="ECO:0000313" key="2">
    <source>
        <dbReference type="EMBL" id="GAU92274.1"/>
    </source>
</evidence>
<dbReference type="Proteomes" id="UP000186922">
    <property type="component" value="Unassembled WGS sequence"/>
</dbReference>
<accession>A0A1D1URF9</accession>
<sequence>MDALLPLPPPEISATPRPATKKRKPIPMSFVLVSEDMVFLNKKKPKKQKTPTLPKVSRQKGTKKSAIPVATAAESFPNPNSANDVKTKLISITAIPESAERSSEQPLRKRRKQDNPRRSADQIEVRLEQEIKEEGPSTSKREQDEQFVGSPCSTYSYEDCLKKEGEDSPRILLKENITATKNLTACGDHWVLNDQDMADLQMFSVHSQIPLDQFLVHFTTDAFHEIQETTKLIQEKEKACGIPFPTGEHAYSLENMKKGHPNDPFYFSLFEC</sequence>
<name>A0A1D1URF9_RAMVA</name>
<gene>
    <name evidence="2" type="primary">RvY_04374</name>
    <name evidence="2" type="synonym">RvY_04374.1</name>
    <name evidence="2" type="ORF">RvY_04374-1</name>
</gene>
<feature type="compositionally biased region" description="Pro residues" evidence="1">
    <location>
        <begin position="1"/>
        <end position="11"/>
    </location>
</feature>
<dbReference type="AlphaFoldDB" id="A0A1D1URF9"/>
<protein>
    <submittedName>
        <fullName evidence="2">Uncharacterized protein</fullName>
    </submittedName>
</protein>
<comment type="caution">
    <text evidence="2">The sequence shown here is derived from an EMBL/GenBank/DDBJ whole genome shotgun (WGS) entry which is preliminary data.</text>
</comment>
<feature type="region of interest" description="Disordered" evidence="1">
    <location>
        <begin position="41"/>
        <end position="150"/>
    </location>
</feature>
<feature type="region of interest" description="Disordered" evidence="1">
    <location>
        <begin position="1"/>
        <end position="26"/>
    </location>
</feature>
<dbReference type="EMBL" id="BDGG01000002">
    <property type="protein sequence ID" value="GAU92274.1"/>
    <property type="molecule type" value="Genomic_DNA"/>
</dbReference>
<evidence type="ECO:0000313" key="3">
    <source>
        <dbReference type="Proteomes" id="UP000186922"/>
    </source>
</evidence>
<evidence type="ECO:0000256" key="1">
    <source>
        <dbReference type="SAM" id="MobiDB-lite"/>
    </source>
</evidence>
<keyword evidence="3" id="KW-1185">Reference proteome</keyword>
<reference evidence="2 3" key="1">
    <citation type="journal article" date="2016" name="Nat. Commun.">
        <title>Extremotolerant tardigrade genome and improved radiotolerance of human cultured cells by tardigrade-unique protein.</title>
        <authorList>
            <person name="Hashimoto T."/>
            <person name="Horikawa D.D."/>
            <person name="Saito Y."/>
            <person name="Kuwahara H."/>
            <person name="Kozuka-Hata H."/>
            <person name="Shin-I T."/>
            <person name="Minakuchi Y."/>
            <person name="Ohishi K."/>
            <person name="Motoyama A."/>
            <person name="Aizu T."/>
            <person name="Enomoto A."/>
            <person name="Kondo K."/>
            <person name="Tanaka S."/>
            <person name="Hara Y."/>
            <person name="Koshikawa S."/>
            <person name="Sagara H."/>
            <person name="Miura T."/>
            <person name="Yokobori S."/>
            <person name="Miyagawa K."/>
            <person name="Suzuki Y."/>
            <person name="Kubo T."/>
            <person name="Oyama M."/>
            <person name="Kohara Y."/>
            <person name="Fujiyama A."/>
            <person name="Arakawa K."/>
            <person name="Katayama T."/>
            <person name="Toyoda A."/>
            <person name="Kunieda T."/>
        </authorList>
    </citation>
    <scope>NUCLEOTIDE SEQUENCE [LARGE SCALE GENOMIC DNA]</scope>
    <source>
        <strain evidence="2 3">YOKOZUNA-1</strain>
    </source>
</reference>